<dbReference type="GO" id="GO:0050660">
    <property type="term" value="F:flavin adenine dinucleotide binding"/>
    <property type="evidence" value="ECO:0007669"/>
    <property type="project" value="InterPro"/>
</dbReference>
<dbReference type="GO" id="GO:0004499">
    <property type="term" value="F:N,N-dimethylaniline monooxygenase activity"/>
    <property type="evidence" value="ECO:0007669"/>
    <property type="project" value="InterPro"/>
</dbReference>
<comment type="similarity">
    <text evidence="1">Belongs to the FMO family.</text>
</comment>
<keyword evidence="4" id="KW-0521">NADP</keyword>
<dbReference type="InterPro" id="IPR020946">
    <property type="entry name" value="Flavin_mOase-like"/>
</dbReference>
<reference evidence="7" key="1">
    <citation type="journal article" date="2017" name="Nat. Microbiol.">
        <title>Global analysis of biosynthetic gene clusters reveals vast potential of secondary metabolite production in Penicillium species.</title>
        <authorList>
            <person name="Nielsen J.C."/>
            <person name="Grijseels S."/>
            <person name="Prigent S."/>
            <person name="Ji B."/>
            <person name="Dainat J."/>
            <person name="Nielsen K.F."/>
            <person name="Frisvad J.C."/>
            <person name="Workman M."/>
            <person name="Nielsen J."/>
        </authorList>
    </citation>
    <scope>NUCLEOTIDE SEQUENCE [LARGE SCALE GENOMIC DNA]</scope>
    <source>
        <strain evidence="7">IBT 11843</strain>
    </source>
</reference>
<dbReference type="EMBL" id="MDYL01000004">
    <property type="protein sequence ID" value="OQD76462.1"/>
    <property type="molecule type" value="Genomic_DNA"/>
</dbReference>
<keyword evidence="3" id="KW-0274">FAD</keyword>
<evidence type="ECO:0008006" key="8">
    <source>
        <dbReference type="Google" id="ProtNLM"/>
    </source>
</evidence>
<keyword evidence="2" id="KW-0285">Flavoprotein</keyword>
<evidence type="ECO:0000313" key="7">
    <source>
        <dbReference type="Proteomes" id="UP000191522"/>
    </source>
</evidence>
<evidence type="ECO:0000256" key="3">
    <source>
        <dbReference type="ARBA" id="ARBA00022827"/>
    </source>
</evidence>
<evidence type="ECO:0000256" key="1">
    <source>
        <dbReference type="ARBA" id="ARBA00009183"/>
    </source>
</evidence>
<evidence type="ECO:0000256" key="2">
    <source>
        <dbReference type="ARBA" id="ARBA00022630"/>
    </source>
</evidence>
<dbReference type="SUPFAM" id="SSF51905">
    <property type="entry name" value="FAD/NAD(P)-binding domain"/>
    <property type="match status" value="2"/>
</dbReference>
<dbReference type="InterPro" id="IPR036188">
    <property type="entry name" value="FAD/NAD-bd_sf"/>
</dbReference>
<dbReference type="InterPro" id="IPR050346">
    <property type="entry name" value="FMO-like"/>
</dbReference>
<keyword evidence="5" id="KW-0560">Oxidoreductase</keyword>
<dbReference type="PANTHER" id="PTHR23023">
    <property type="entry name" value="DIMETHYLANILINE MONOOXYGENASE"/>
    <property type="match status" value="1"/>
</dbReference>
<dbReference type="OrthoDB" id="66881at2759"/>
<name>A0A1V6PIJ1_PENDC</name>
<proteinExistence type="inferred from homology"/>
<dbReference type="OMA" id="CFEKQSD"/>
<dbReference type="Proteomes" id="UP000191522">
    <property type="component" value="Unassembled WGS sequence"/>
</dbReference>
<sequence length="495" mass="54469">MADGAINRVAVIGAGISGVVSAAHLLAAGLKVTVFERSQAAGGVWLFDKRLPIEVQYPSNRPSDVGKYSRDERSEKEQQILIHAPPGPCYESLTNNVSTPLLRTRLNAWPEGTPHYVNHDVLREYIQDTSKKSGVDDLTIYGALVTEVYKQGREWYIHWTALHGDSETGNVIEQQETTVFDAIVVASGHYHTPLVPDITGLAEAKAKWPSKIMHSKSFRSSKGFAGKNVLLIGGGVSSVDIAREISSVANHVYQSTRNGAFDIPATALPEGTSRIEEVTSFELVPSAISSDNYLPLVAHLKSGQSLHEIDRIVLCTGYQMVLPFLLQYNEPGVPAASANDSVIVTDGTQFHNLHRDMFYIPDPTLAFVGVPFYTATFTLFEFQAIAVSAVFSGIAQLPSTESMKEEYGNRLKEKGYGRSFHSLKGEEEAYVKSLIEWMNAGRAHHGLPLIEGHTRSWMEEKKVHVEKLNMLWQGLQSRSEPEALVEGHAEVEAKA</sequence>
<evidence type="ECO:0000256" key="5">
    <source>
        <dbReference type="ARBA" id="ARBA00023002"/>
    </source>
</evidence>
<gene>
    <name evidence="6" type="ORF">PENDEC_c004G02451</name>
</gene>
<comment type="caution">
    <text evidence="6">The sequence shown here is derived from an EMBL/GenBank/DDBJ whole genome shotgun (WGS) entry which is preliminary data.</text>
</comment>
<protein>
    <recommendedName>
        <fullName evidence="8">FAD dependent oxidoreductase domain-containing protein</fullName>
    </recommendedName>
</protein>
<evidence type="ECO:0000256" key="4">
    <source>
        <dbReference type="ARBA" id="ARBA00022857"/>
    </source>
</evidence>
<evidence type="ECO:0000313" key="6">
    <source>
        <dbReference type="EMBL" id="OQD76462.1"/>
    </source>
</evidence>
<dbReference type="GO" id="GO:0050661">
    <property type="term" value="F:NADP binding"/>
    <property type="evidence" value="ECO:0007669"/>
    <property type="project" value="InterPro"/>
</dbReference>
<dbReference type="AlphaFoldDB" id="A0A1V6PIJ1"/>
<dbReference type="InterPro" id="IPR000960">
    <property type="entry name" value="Flavin_mOase"/>
</dbReference>
<accession>A0A1V6PIJ1</accession>
<keyword evidence="7" id="KW-1185">Reference proteome</keyword>
<dbReference type="PRINTS" id="PR00419">
    <property type="entry name" value="ADXRDTASE"/>
</dbReference>
<dbReference type="Pfam" id="PF00743">
    <property type="entry name" value="FMO-like"/>
    <property type="match status" value="2"/>
</dbReference>
<organism evidence="6 7">
    <name type="scientific">Penicillium decumbens</name>
    <dbReference type="NCBI Taxonomy" id="69771"/>
    <lineage>
        <taxon>Eukaryota</taxon>
        <taxon>Fungi</taxon>
        <taxon>Dikarya</taxon>
        <taxon>Ascomycota</taxon>
        <taxon>Pezizomycotina</taxon>
        <taxon>Eurotiomycetes</taxon>
        <taxon>Eurotiomycetidae</taxon>
        <taxon>Eurotiales</taxon>
        <taxon>Aspergillaceae</taxon>
        <taxon>Penicillium</taxon>
    </lineage>
</organism>
<dbReference type="STRING" id="69771.A0A1V6PIJ1"/>
<dbReference type="PIRSF" id="PIRSF000332">
    <property type="entry name" value="FMO"/>
    <property type="match status" value="1"/>
</dbReference>
<dbReference type="Gene3D" id="3.50.50.60">
    <property type="entry name" value="FAD/NAD(P)-binding domain"/>
    <property type="match status" value="2"/>
</dbReference>